<organism evidence="2 3">
    <name type="scientific">Oxynema aestuarii AP17</name>
    <dbReference type="NCBI Taxonomy" id="2064643"/>
    <lineage>
        <taxon>Bacteria</taxon>
        <taxon>Bacillati</taxon>
        <taxon>Cyanobacteriota</taxon>
        <taxon>Cyanophyceae</taxon>
        <taxon>Oscillatoriophycideae</taxon>
        <taxon>Oscillatoriales</taxon>
        <taxon>Oscillatoriaceae</taxon>
        <taxon>Oxynema</taxon>
        <taxon>Oxynema aestuarii</taxon>
    </lineage>
</organism>
<keyword evidence="3" id="KW-1185">Reference proteome</keyword>
<dbReference type="Proteomes" id="UP000500857">
    <property type="component" value="Chromosome"/>
</dbReference>
<keyword evidence="1" id="KW-0732">Signal</keyword>
<gene>
    <name evidence="2" type="ORF">HCG48_14345</name>
</gene>
<evidence type="ECO:0000313" key="3">
    <source>
        <dbReference type="Proteomes" id="UP000500857"/>
    </source>
</evidence>
<name>A0A6H1U0D1_9CYAN</name>
<feature type="chain" id="PRO_5026072545" evidence="1">
    <location>
        <begin position="25"/>
        <end position="222"/>
    </location>
</feature>
<dbReference type="RefSeq" id="WP_168569772.1">
    <property type="nucleotide sequence ID" value="NZ_CP051167.1"/>
</dbReference>
<accession>A0A6H1U0D1</accession>
<dbReference type="AlphaFoldDB" id="A0A6H1U0D1"/>
<sequence length="222" mass="24993">MLKQIFQALPLTIASIGLASPIWALPSPNANGNYMPAREYHSTWRVVDPDPAGLNCRTHPIGHPRGDRILARLPAGTRVEAVGRDRDTREIALQNGNPWLNVRLNDGTRCWVRAHRKYVQAIAGVSEVDVANSDPEENYWNARLHQFWRVIDPDPEGLNCRRAPGVDFSVVGKLYKNQTISPSSAYSEPIQIDPQRQPWMAVQVQGKNCFIRAHSFFIEPVP</sequence>
<dbReference type="KEGG" id="oxy:HCG48_14345"/>
<protein>
    <submittedName>
        <fullName evidence="2">SH3 domain-containing protein</fullName>
    </submittedName>
</protein>
<evidence type="ECO:0000256" key="1">
    <source>
        <dbReference type="SAM" id="SignalP"/>
    </source>
</evidence>
<reference evidence="2 3" key="1">
    <citation type="submission" date="2020-04" db="EMBL/GenBank/DDBJ databases">
        <authorList>
            <person name="Basu S."/>
            <person name="Maruthanayagam V."/>
            <person name="Chakraborty S."/>
            <person name="Pramanik A."/>
            <person name="Mukherjee J."/>
            <person name="Brink B."/>
        </authorList>
    </citation>
    <scope>NUCLEOTIDE SEQUENCE [LARGE SCALE GENOMIC DNA]</scope>
    <source>
        <strain evidence="2 3">AP17</strain>
    </source>
</reference>
<dbReference type="EMBL" id="CP051167">
    <property type="protein sequence ID" value="QIZ71620.1"/>
    <property type="molecule type" value="Genomic_DNA"/>
</dbReference>
<feature type="signal peptide" evidence="1">
    <location>
        <begin position="1"/>
        <end position="24"/>
    </location>
</feature>
<proteinExistence type="predicted"/>
<evidence type="ECO:0000313" key="2">
    <source>
        <dbReference type="EMBL" id="QIZ71620.1"/>
    </source>
</evidence>